<comment type="caution">
    <text evidence="3">The sequence shown here is derived from an EMBL/GenBank/DDBJ whole genome shotgun (WGS) entry which is preliminary data.</text>
</comment>
<organism evidence="3 4">
    <name type="scientific">Pseudomonas atacamensis</name>
    <dbReference type="NCBI Taxonomy" id="2565368"/>
    <lineage>
        <taxon>Bacteria</taxon>
        <taxon>Pseudomonadati</taxon>
        <taxon>Pseudomonadota</taxon>
        <taxon>Gammaproteobacteria</taxon>
        <taxon>Pseudomonadales</taxon>
        <taxon>Pseudomonadaceae</taxon>
        <taxon>Pseudomonas</taxon>
    </lineage>
</organism>
<dbReference type="AlphaFoldDB" id="A0AAQ2DEZ5"/>
<evidence type="ECO:0000256" key="1">
    <source>
        <dbReference type="SAM" id="Phobius"/>
    </source>
</evidence>
<proteinExistence type="predicted"/>
<name>A0AAQ2DEZ5_9PSED</name>
<feature type="transmembrane region" description="Helical" evidence="1">
    <location>
        <begin position="21"/>
        <end position="41"/>
    </location>
</feature>
<dbReference type="EMBL" id="SSBS01000002">
    <property type="protein sequence ID" value="THF34440.1"/>
    <property type="molecule type" value="Genomic_DNA"/>
</dbReference>
<feature type="domain" description="CD-NTase-associated protein 15" evidence="2">
    <location>
        <begin position="88"/>
        <end position="208"/>
    </location>
</feature>
<keyword evidence="1" id="KW-0812">Transmembrane</keyword>
<protein>
    <recommendedName>
        <fullName evidence="2">CD-NTase-associated protein 15 domain-containing protein</fullName>
    </recommendedName>
</protein>
<feature type="transmembrane region" description="Helical" evidence="1">
    <location>
        <begin position="53"/>
        <end position="74"/>
    </location>
</feature>
<sequence>MVNDHEYSLLGGINRAVIGRYITLLASGVSAALVFTVLTLVDLAKHFNLPVNLPPTVMSLIGAGVVFTVLYAAFSQAVWKWPWIAKFLKVPDLSGEWACTGTSLDDEGNVRFTWEAVVHITQTWDKIRVRLKTAQSSSHSITAALVFDEADGFTLLYNYKNDPRPGEPILRGHQGSANLLFSKTLDTASGDYFNGYGRPTYGRMELRKKNEQRS</sequence>
<keyword evidence="1" id="KW-1133">Transmembrane helix</keyword>
<dbReference type="Proteomes" id="UP000310574">
    <property type="component" value="Unassembled WGS sequence"/>
</dbReference>
<evidence type="ECO:0000313" key="4">
    <source>
        <dbReference type="Proteomes" id="UP000310574"/>
    </source>
</evidence>
<dbReference type="InterPro" id="IPR041208">
    <property type="entry name" value="Cap15"/>
</dbReference>
<reference evidence="3 4" key="1">
    <citation type="submission" date="2019-04" db="EMBL/GenBank/DDBJ databases">
        <title>Draft genome sequence of Pseudomonas sp. M7D1 isolated from rhizosphere of plant the flowery desert.</title>
        <authorList>
            <person name="Poblete-Morales M."/>
            <person name="Plaza N."/>
            <person name="Corsini G."/>
            <person name="Silva E."/>
        </authorList>
    </citation>
    <scope>NUCLEOTIDE SEQUENCE [LARGE SCALE GENOMIC DNA]</scope>
    <source>
        <strain evidence="3 4">M7D1</strain>
    </source>
</reference>
<gene>
    <name evidence="3" type="ORF">E5170_09245</name>
</gene>
<evidence type="ECO:0000313" key="3">
    <source>
        <dbReference type="EMBL" id="THF34440.1"/>
    </source>
</evidence>
<evidence type="ECO:0000259" key="2">
    <source>
        <dbReference type="Pfam" id="PF18153"/>
    </source>
</evidence>
<dbReference type="Pfam" id="PF18153">
    <property type="entry name" value="Cap15_CD_rec"/>
    <property type="match status" value="1"/>
</dbReference>
<dbReference type="RefSeq" id="WP_136492608.1">
    <property type="nucleotide sequence ID" value="NZ_SSBS01000002.1"/>
</dbReference>
<keyword evidence="1" id="KW-0472">Membrane</keyword>
<accession>A0AAQ2DEZ5</accession>